<keyword evidence="4" id="KW-1003">Cell membrane</keyword>
<dbReference type="PANTHER" id="PTHR30294">
    <property type="entry name" value="MEMBRANE COMPONENT OF ABC TRANSPORTER YHHJ-RELATED"/>
    <property type="match status" value="1"/>
</dbReference>
<evidence type="ECO:0000256" key="8">
    <source>
        <dbReference type="SAM" id="Phobius"/>
    </source>
</evidence>
<dbReference type="Pfam" id="PF12698">
    <property type="entry name" value="ABC2_membrane_3"/>
    <property type="match status" value="1"/>
</dbReference>
<keyword evidence="7 8" id="KW-0472">Membrane</keyword>
<feature type="transmembrane region" description="Helical" evidence="8">
    <location>
        <begin position="294"/>
        <end position="312"/>
    </location>
</feature>
<comment type="subcellular location">
    <subcellularLocation>
        <location evidence="1">Cell membrane</location>
        <topology evidence="1">Multi-pass membrane protein</topology>
    </subcellularLocation>
</comment>
<keyword evidence="5 8" id="KW-0812">Transmembrane</keyword>
<evidence type="ECO:0000313" key="11">
    <source>
        <dbReference type="Proteomes" id="UP000253529"/>
    </source>
</evidence>
<dbReference type="Proteomes" id="UP000253529">
    <property type="component" value="Unassembled WGS sequence"/>
</dbReference>
<accession>A0A366F0P4</accession>
<organism evidence="10 11">
    <name type="scientific">Roseiarcus fermentans</name>
    <dbReference type="NCBI Taxonomy" id="1473586"/>
    <lineage>
        <taxon>Bacteria</taxon>
        <taxon>Pseudomonadati</taxon>
        <taxon>Pseudomonadota</taxon>
        <taxon>Alphaproteobacteria</taxon>
        <taxon>Hyphomicrobiales</taxon>
        <taxon>Roseiarcaceae</taxon>
        <taxon>Roseiarcus</taxon>
    </lineage>
</organism>
<name>A0A366F0P4_9HYPH</name>
<keyword evidence="3" id="KW-0813">Transport</keyword>
<dbReference type="AlphaFoldDB" id="A0A366F0P4"/>
<dbReference type="EMBL" id="QNRK01000026">
    <property type="protein sequence ID" value="RBP08197.1"/>
    <property type="molecule type" value="Genomic_DNA"/>
</dbReference>
<dbReference type="InterPro" id="IPR013525">
    <property type="entry name" value="ABC2_TM"/>
</dbReference>
<sequence>MSNAFSFPRLIALLRKESIQILRDKLTLRIIILVPMIQLFLFGYAINSDPKHLPAGLLSIEDSKYTRTIAAALTNSGYYEIRVLRSETEAEEGLARGELMFVIETPPDFDRAVDRGERPSVLIDADATDPSAIGNAVAALDRVVADLDRDLPPIRQIAPPAPPFQFVLHARYNPEQLTVLNVVPGLICIVLLFSTLFVTTMAITKERERGTMENLLAMPVRPIEVMIAKIAPYVIIGYIQVSLILVAASLFFGLPIRGSVPLLLGALGFFIAGNLALGVTFSTISANQMQAVQLAQFTLMPSFILSGFMFPFRGMPVWAQWLGNLFPITHAMRIVRALLLKGVGWSEIAPEIWPMALFAVVVIAFATLAYRETLD</sequence>
<dbReference type="GO" id="GO:0005886">
    <property type="term" value="C:plasma membrane"/>
    <property type="evidence" value="ECO:0007669"/>
    <property type="project" value="UniProtKB-SubCell"/>
</dbReference>
<comment type="caution">
    <text evidence="10">The sequence shown here is derived from an EMBL/GenBank/DDBJ whole genome shotgun (WGS) entry which is preliminary data.</text>
</comment>
<feature type="transmembrane region" description="Helical" evidence="8">
    <location>
        <begin position="182"/>
        <end position="203"/>
    </location>
</feature>
<proteinExistence type="inferred from homology"/>
<feature type="transmembrane region" description="Helical" evidence="8">
    <location>
        <begin position="26"/>
        <end position="46"/>
    </location>
</feature>
<keyword evidence="6 8" id="KW-1133">Transmembrane helix</keyword>
<dbReference type="GO" id="GO:0140359">
    <property type="term" value="F:ABC-type transporter activity"/>
    <property type="evidence" value="ECO:0007669"/>
    <property type="project" value="InterPro"/>
</dbReference>
<dbReference type="PANTHER" id="PTHR30294:SF29">
    <property type="entry name" value="MULTIDRUG ABC TRANSPORTER PERMEASE YBHS-RELATED"/>
    <property type="match status" value="1"/>
</dbReference>
<feature type="domain" description="ABC transmembrane type-2" evidence="9">
    <location>
        <begin position="144"/>
        <end position="373"/>
    </location>
</feature>
<reference evidence="10 11" key="1">
    <citation type="submission" date="2018-06" db="EMBL/GenBank/DDBJ databases">
        <title>Genomic Encyclopedia of Type Strains, Phase IV (KMG-IV): sequencing the most valuable type-strain genomes for metagenomic binning, comparative biology and taxonomic classification.</title>
        <authorList>
            <person name="Goeker M."/>
        </authorList>
    </citation>
    <scope>NUCLEOTIDE SEQUENCE [LARGE SCALE GENOMIC DNA]</scope>
    <source>
        <strain evidence="10 11">DSM 24875</strain>
    </source>
</reference>
<evidence type="ECO:0000256" key="5">
    <source>
        <dbReference type="ARBA" id="ARBA00022692"/>
    </source>
</evidence>
<dbReference type="RefSeq" id="WP_113891236.1">
    <property type="nucleotide sequence ID" value="NZ_QNRK01000026.1"/>
</dbReference>
<dbReference type="Gene3D" id="3.40.1710.10">
    <property type="entry name" value="abc type-2 transporter like domain"/>
    <property type="match status" value="1"/>
</dbReference>
<evidence type="ECO:0000256" key="1">
    <source>
        <dbReference type="ARBA" id="ARBA00004651"/>
    </source>
</evidence>
<comment type="similarity">
    <text evidence="2">Belongs to the ABC-2 integral membrane protein family.</text>
</comment>
<dbReference type="OrthoDB" id="9784671at2"/>
<protein>
    <submittedName>
        <fullName evidence="10">ABC-2 type transport system permease protein</fullName>
    </submittedName>
</protein>
<evidence type="ECO:0000256" key="3">
    <source>
        <dbReference type="ARBA" id="ARBA00022448"/>
    </source>
</evidence>
<evidence type="ECO:0000256" key="4">
    <source>
        <dbReference type="ARBA" id="ARBA00022475"/>
    </source>
</evidence>
<gene>
    <name evidence="10" type="ORF">DFR50_12642</name>
</gene>
<evidence type="ECO:0000313" key="10">
    <source>
        <dbReference type="EMBL" id="RBP08197.1"/>
    </source>
</evidence>
<feature type="transmembrane region" description="Helical" evidence="8">
    <location>
        <begin position="230"/>
        <end position="254"/>
    </location>
</feature>
<feature type="transmembrane region" description="Helical" evidence="8">
    <location>
        <begin position="352"/>
        <end position="370"/>
    </location>
</feature>
<dbReference type="PROSITE" id="PS51012">
    <property type="entry name" value="ABC_TM2"/>
    <property type="match status" value="1"/>
</dbReference>
<evidence type="ECO:0000259" key="9">
    <source>
        <dbReference type="PROSITE" id="PS51012"/>
    </source>
</evidence>
<dbReference type="InterPro" id="IPR047817">
    <property type="entry name" value="ABC2_TM_bact-type"/>
</dbReference>
<dbReference type="InterPro" id="IPR051449">
    <property type="entry name" value="ABC-2_transporter_component"/>
</dbReference>
<evidence type="ECO:0000256" key="7">
    <source>
        <dbReference type="ARBA" id="ARBA00023136"/>
    </source>
</evidence>
<feature type="transmembrane region" description="Helical" evidence="8">
    <location>
        <begin position="260"/>
        <end position="282"/>
    </location>
</feature>
<evidence type="ECO:0000256" key="6">
    <source>
        <dbReference type="ARBA" id="ARBA00022989"/>
    </source>
</evidence>
<evidence type="ECO:0000256" key="2">
    <source>
        <dbReference type="ARBA" id="ARBA00007783"/>
    </source>
</evidence>
<keyword evidence="11" id="KW-1185">Reference proteome</keyword>